<dbReference type="GO" id="GO:0005737">
    <property type="term" value="C:cytoplasm"/>
    <property type="evidence" value="ECO:0007669"/>
    <property type="project" value="UniProtKB-SubCell"/>
</dbReference>
<evidence type="ECO:0000256" key="4">
    <source>
        <dbReference type="ARBA" id="ARBA00022490"/>
    </source>
</evidence>
<evidence type="ECO:0000256" key="2">
    <source>
        <dbReference type="ARBA" id="ARBA00004496"/>
    </source>
</evidence>
<accession>A0AA86N350</accession>
<evidence type="ECO:0000313" key="12">
    <source>
        <dbReference type="EMBL" id="CAI4033791.1"/>
    </source>
</evidence>
<dbReference type="Pfam" id="PF22199">
    <property type="entry name" value="FKBP26_IF"/>
    <property type="match status" value="1"/>
</dbReference>
<dbReference type="AlphaFoldDB" id="A0AA86N350"/>
<reference evidence="12" key="1">
    <citation type="submission" date="2022-10" db="EMBL/GenBank/DDBJ databases">
        <authorList>
            <person name="Koch H."/>
        </authorList>
    </citation>
    <scope>NUCLEOTIDE SEQUENCE</scope>
    <source>
        <strain evidence="12">DNF</strain>
    </source>
</reference>
<keyword evidence="7 9" id="KW-0413">Isomerase</keyword>
<dbReference type="Pfam" id="PF00254">
    <property type="entry name" value="FKBP_C"/>
    <property type="match status" value="1"/>
</dbReference>
<evidence type="ECO:0000256" key="5">
    <source>
        <dbReference type="ARBA" id="ARBA00023110"/>
    </source>
</evidence>
<comment type="similarity">
    <text evidence="3 10">Belongs to the FKBP-type PPIase family.</text>
</comment>
<organism evidence="12 13">
    <name type="scientific">Nitrospira tepida</name>
    <dbReference type="NCBI Taxonomy" id="2973512"/>
    <lineage>
        <taxon>Bacteria</taxon>
        <taxon>Pseudomonadati</taxon>
        <taxon>Nitrospirota</taxon>
        <taxon>Nitrospiria</taxon>
        <taxon>Nitrospirales</taxon>
        <taxon>Nitrospiraceae</taxon>
        <taxon>Nitrospira</taxon>
    </lineage>
</organism>
<proteinExistence type="inferred from homology"/>
<dbReference type="EC" id="5.2.1.8" evidence="10"/>
<dbReference type="PANTHER" id="PTHR47861:SF3">
    <property type="entry name" value="FKBP-TYPE PEPTIDYL-PROLYL CIS-TRANS ISOMERASE SLYD"/>
    <property type="match status" value="1"/>
</dbReference>
<dbReference type="InterPro" id="IPR001179">
    <property type="entry name" value="PPIase_FKBP_dom"/>
</dbReference>
<keyword evidence="5 9" id="KW-0697">Rotamase</keyword>
<evidence type="ECO:0000256" key="9">
    <source>
        <dbReference type="PROSITE-ProRule" id="PRU00277"/>
    </source>
</evidence>
<dbReference type="GO" id="GO:0042026">
    <property type="term" value="P:protein refolding"/>
    <property type="evidence" value="ECO:0007669"/>
    <property type="project" value="UniProtKB-ARBA"/>
</dbReference>
<evidence type="ECO:0000256" key="8">
    <source>
        <dbReference type="ARBA" id="ARBA00037071"/>
    </source>
</evidence>
<evidence type="ECO:0000259" key="11">
    <source>
        <dbReference type="PROSITE" id="PS50059"/>
    </source>
</evidence>
<comment type="subcellular location">
    <subcellularLocation>
        <location evidence="2">Cytoplasm</location>
    </subcellularLocation>
</comment>
<dbReference type="InterPro" id="IPR054016">
    <property type="entry name" value="FKBP26_IF"/>
</dbReference>
<evidence type="ECO:0000313" key="13">
    <source>
        <dbReference type="Proteomes" id="UP001179121"/>
    </source>
</evidence>
<dbReference type="KEGG" id="nti:DNFV4_04233"/>
<dbReference type="InterPro" id="IPR046357">
    <property type="entry name" value="PPIase_dom_sf"/>
</dbReference>
<feature type="domain" description="PPIase FKBP-type" evidence="11">
    <location>
        <begin position="7"/>
        <end position="71"/>
    </location>
</feature>
<keyword evidence="6" id="KW-0143">Chaperone</keyword>
<protein>
    <recommendedName>
        <fullName evidence="10">Peptidyl-prolyl cis-trans isomerase</fullName>
        <ecNumber evidence="10">5.2.1.8</ecNumber>
    </recommendedName>
</protein>
<dbReference type="Proteomes" id="UP001179121">
    <property type="component" value="Chromosome"/>
</dbReference>
<dbReference type="Gene3D" id="3.10.50.40">
    <property type="match status" value="1"/>
</dbReference>
<dbReference type="PANTHER" id="PTHR47861">
    <property type="entry name" value="FKBP-TYPE PEPTIDYL-PROLYL CIS-TRANS ISOMERASE SLYD"/>
    <property type="match status" value="1"/>
</dbReference>
<dbReference type="RefSeq" id="WP_289271225.1">
    <property type="nucleotide sequence ID" value="NZ_OX365700.1"/>
</dbReference>
<evidence type="ECO:0000256" key="3">
    <source>
        <dbReference type="ARBA" id="ARBA00006577"/>
    </source>
</evidence>
<dbReference type="EMBL" id="OX365700">
    <property type="protein sequence ID" value="CAI4033791.1"/>
    <property type="molecule type" value="Genomic_DNA"/>
</dbReference>
<sequence length="173" mass="18461">MHRAEFGDRVTVRYRLSLEDGTSIDSTSCDEVIDFVVGDGSVLPGLEVAVVGMAPGESKMEHLTYEWGFGPYRDDLTAEVTEQGFQALGITPYVGLELTIRHESGQLVPVVITDIEDGRVRLDANHKLAGKTIRLSIEVIGIVKPASSGVDGGVNGVNGHGKLLGGLKRFGLA</sequence>
<dbReference type="PROSITE" id="PS50059">
    <property type="entry name" value="FKBP_PPIASE"/>
    <property type="match status" value="1"/>
</dbReference>
<dbReference type="SUPFAM" id="SSF54534">
    <property type="entry name" value="FKBP-like"/>
    <property type="match status" value="1"/>
</dbReference>
<evidence type="ECO:0000256" key="10">
    <source>
        <dbReference type="RuleBase" id="RU003915"/>
    </source>
</evidence>
<keyword evidence="4" id="KW-0963">Cytoplasm</keyword>
<keyword evidence="13" id="KW-1185">Reference proteome</keyword>
<gene>
    <name evidence="12" type="ORF">DNFV4_04233</name>
</gene>
<evidence type="ECO:0000256" key="7">
    <source>
        <dbReference type="ARBA" id="ARBA00023235"/>
    </source>
</evidence>
<name>A0AA86N350_9BACT</name>
<dbReference type="GO" id="GO:0003755">
    <property type="term" value="F:peptidyl-prolyl cis-trans isomerase activity"/>
    <property type="evidence" value="ECO:0007669"/>
    <property type="project" value="UniProtKB-UniRule"/>
</dbReference>
<comment type="catalytic activity">
    <reaction evidence="1 9 10">
        <text>[protein]-peptidylproline (omega=180) = [protein]-peptidylproline (omega=0)</text>
        <dbReference type="Rhea" id="RHEA:16237"/>
        <dbReference type="Rhea" id="RHEA-COMP:10747"/>
        <dbReference type="Rhea" id="RHEA-COMP:10748"/>
        <dbReference type="ChEBI" id="CHEBI:83833"/>
        <dbReference type="ChEBI" id="CHEBI:83834"/>
        <dbReference type="EC" id="5.2.1.8"/>
    </reaction>
</comment>
<evidence type="ECO:0000256" key="1">
    <source>
        <dbReference type="ARBA" id="ARBA00000971"/>
    </source>
</evidence>
<comment type="function">
    <text evidence="8">Also involved in hydrogenase metallocenter assembly, probably by participating in the nickel insertion step. This function in hydrogenase biosynthesis requires chaperone activity and the presence of the metal-binding domain, but not PPIase activity.</text>
</comment>
<evidence type="ECO:0000256" key="6">
    <source>
        <dbReference type="ARBA" id="ARBA00023186"/>
    </source>
</evidence>